<keyword evidence="5" id="KW-0732">Signal</keyword>
<sequence>MEVLFNATTDNMDNFRGTLWDAKDFFEAHPPPTDPKNRREAHREIGQLIARGEKEIQDNRGIAVKVNEKIEAARLSVLQGLYGDGVKEVPKDEENLTKILENSSSIFKSVTSANESCGNERETGKTLFNDLFCLCVGDGDQSKNPHSPCSANFVSPQNGNGYNKGKWTQMKPGSSSQPALPVAKSIEKIMEECKKNKEENSMKKGMSELLKDFEEMIGKGDDQVKTDKSKKIFGHSGRGKGKGEVKECDGTVGSNNQGENSEKYNEKKICVDYSKHLKDNKYDIPWHNKFKNYTTIMKEAKSLEEKILKNRADLLLLKSQAWVAYSREKDDETSNLDDMNVSNLFDGARVPPSFPFPSLLLFLFMIL</sequence>
<evidence type="ECO:0000313" key="12">
    <source>
        <dbReference type="Proteomes" id="UP000000702"/>
    </source>
</evidence>
<dbReference type="GO" id="GO:0098552">
    <property type="term" value="C:side of membrane"/>
    <property type="evidence" value="ECO:0007669"/>
    <property type="project" value="UniProtKB-KW"/>
</dbReference>
<evidence type="ECO:0000256" key="5">
    <source>
        <dbReference type="ARBA" id="ARBA00022729"/>
    </source>
</evidence>
<comment type="subcellular location">
    <subcellularLocation>
        <location evidence="2">Cell membrane</location>
        <topology evidence="2">Lipid-anchor</topology>
        <topology evidence="2">GPI-anchor</topology>
    </subcellularLocation>
</comment>
<evidence type="ECO:0000256" key="3">
    <source>
        <dbReference type="ARBA" id="ARBA00022475"/>
    </source>
</evidence>
<keyword evidence="12" id="KW-1185">Reference proteome</keyword>
<keyword evidence="8" id="KW-0449">Lipoprotein</keyword>
<comment type="caution">
    <text evidence="11">The sequence shown here is derived from an EMBL/GenBank/DDBJ whole genome shotgun (WGS) entry which is preliminary data.</text>
</comment>
<dbReference type="Pfam" id="PF13206">
    <property type="entry name" value="VSG_B"/>
    <property type="match status" value="1"/>
</dbReference>
<keyword evidence="4" id="KW-0336">GPI-anchor</keyword>
<feature type="region of interest" description="Disordered" evidence="9">
    <location>
        <begin position="231"/>
        <end position="261"/>
    </location>
</feature>
<evidence type="ECO:0000256" key="7">
    <source>
        <dbReference type="ARBA" id="ARBA00023180"/>
    </source>
</evidence>
<reference evidence="11 12" key="2">
    <citation type="journal article" date="2012" name="Proc. Natl. Acad. Sci. U.S.A.">
        <title>Antigenic diversity is generated by distinct evolutionary mechanisms in African trypanosome species.</title>
        <authorList>
            <person name="Jackson A.P."/>
            <person name="Berry A."/>
            <person name="Aslett M."/>
            <person name="Allison H.C."/>
            <person name="Burton P."/>
            <person name="Vavrova-Anderson J."/>
            <person name="Brown R."/>
            <person name="Browne H."/>
            <person name="Corton N."/>
            <person name="Hauser H."/>
            <person name="Gamble J."/>
            <person name="Gilderthorp R."/>
            <person name="Marcello L."/>
            <person name="McQuillan J."/>
            <person name="Otto T.D."/>
            <person name="Quail M.A."/>
            <person name="Sanders M.J."/>
            <person name="van Tonder A."/>
            <person name="Ginger M.L."/>
            <person name="Field M.C."/>
            <person name="Barry J.D."/>
            <person name="Hertz-Fowler C."/>
            <person name="Berriman M."/>
        </authorList>
    </citation>
    <scope>NUCLEOTIDE SEQUENCE [LARGE SCALE GENOMIC DNA]</scope>
    <source>
        <strain evidence="11 12">IL3000</strain>
    </source>
</reference>
<dbReference type="InterPro" id="IPR025932">
    <property type="entry name" value="Trypano_VSG_B_N_dom"/>
</dbReference>
<evidence type="ECO:0000256" key="4">
    <source>
        <dbReference type="ARBA" id="ARBA00022622"/>
    </source>
</evidence>
<evidence type="ECO:0000313" key="11">
    <source>
        <dbReference type="EMBL" id="CCD13215.1"/>
    </source>
</evidence>
<evidence type="ECO:0000259" key="10">
    <source>
        <dbReference type="Pfam" id="PF13206"/>
    </source>
</evidence>
<evidence type="ECO:0000256" key="8">
    <source>
        <dbReference type="ARBA" id="ARBA00023288"/>
    </source>
</evidence>
<gene>
    <name evidence="11" type="ORF">TCIL3000_0_39850</name>
</gene>
<proteinExistence type="predicted"/>
<keyword evidence="7" id="KW-0325">Glycoprotein</keyword>
<dbReference type="AlphaFoldDB" id="F9W7P3"/>
<keyword evidence="3" id="KW-1003">Cell membrane</keyword>
<evidence type="ECO:0000256" key="9">
    <source>
        <dbReference type="SAM" id="MobiDB-lite"/>
    </source>
</evidence>
<evidence type="ECO:0000256" key="2">
    <source>
        <dbReference type="ARBA" id="ARBA00004609"/>
    </source>
</evidence>
<dbReference type="Proteomes" id="UP000000702">
    <property type="component" value="Unassembled WGS sequence"/>
</dbReference>
<evidence type="ECO:0000256" key="6">
    <source>
        <dbReference type="ARBA" id="ARBA00023136"/>
    </source>
</evidence>
<comment type="function">
    <text evidence="1">VSG forms a coat on the surface of the parasite. The trypanosome evades the immune response of the host by expressing a series of antigenically distinct VSGs from an estimated 1000 VSG genes.</text>
</comment>
<evidence type="ECO:0000256" key="1">
    <source>
        <dbReference type="ARBA" id="ARBA00002523"/>
    </source>
</evidence>
<keyword evidence="6" id="KW-0472">Membrane</keyword>
<feature type="compositionally biased region" description="Basic residues" evidence="9">
    <location>
        <begin position="231"/>
        <end position="240"/>
    </location>
</feature>
<protein>
    <submittedName>
        <fullName evidence="11">Variant surface glycoprotein</fullName>
    </submittedName>
</protein>
<feature type="domain" description="Trypanosome variant surface glycoprotein B-type N-terminal" evidence="10">
    <location>
        <begin position="30"/>
        <end position="303"/>
    </location>
</feature>
<dbReference type="GO" id="GO:0005886">
    <property type="term" value="C:plasma membrane"/>
    <property type="evidence" value="ECO:0007669"/>
    <property type="project" value="UniProtKB-SubCell"/>
</dbReference>
<organism evidence="11 12">
    <name type="scientific">Trypanosoma congolense (strain IL3000)</name>
    <dbReference type="NCBI Taxonomy" id="1068625"/>
    <lineage>
        <taxon>Eukaryota</taxon>
        <taxon>Discoba</taxon>
        <taxon>Euglenozoa</taxon>
        <taxon>Kinetoplastea</taxon>
        <taxon>Metakinetoplastina</taxon>
        <taxon>Trypanosomatida</taxon>
        <taxon>Trypanosomatidae</taxon>
        <taxon>Trypanosoma</taxon>
        <taxon>Nannomonas</taxon>
    </lineage>
</organism>
<dbReference type="EMBL" id="CAEQ01001060">
    <property type="protein sequence ID" value="CCD13215.1"/>
    <property type="molecule type" value="Genomic_DNA"/>
</dbReference>
<reference evidence="12" key="1">
    <citation type="submission" date="2011-07" db="EMBL/GenBank/DDBJ databases">
        <title>Divergent evolution of antigenic variation in African trypanosomes.</title>
        <authorList>
            <person name="Jackson A.P."/>
            <person name="Berry A."/>
            <person name="Allison H.C."/>
            <person name="Burton P."/>
            <person name="Anderson J."/>
            <person name="Aslett M."/>
            <person name="Brown R."/>
            <person name="Corton N."/>
            <person name="Harris D."/>
            <person name="Hauser H."/>
            <person name="Gamble J."/>
            <person name="Gilderthorp R."/>
            <person name="McQuillan J."/>
            <person name="Quail M.A."/>
            <person name="Sanders M."/>
            <person name="Van Tonder A."/>
            <person name="Ginger M.L."/>
            <person name="Donelson J.E."/>
            <person name="Field M.C."/>
            <person name="Barry J.D."/>
            <person name="Berriman M."/>
            <person name="Hertz-Fowler C."/>
        </authorList>
    </citation>
    <scope>NUCLEOTIDE SEQUENCE [LARGE SCALE GENOMIC DNA]</scope>
    <source>
        <strain evidence="12">IL3000</strain>
    </source>
</reference>
<name>F9W7P3_TRYCI</name>
<accession>F9W7P3</accession>